<keyword evidence="4" id="KW-0067">ATP-binding</keyword>
<dbReference type="Pfam" id="PF00005">
    <property type="entry name" value="ABC_tran"/>
    <property type="match status" value="1"/>
</dbReference>
<dbReference type="CDD" id="cd03293">
    <property type="entry name" value="ABC_NrtD_SsuB_transporters"/>
    <property type="match status" value="1"/>
</dbReference>
<dbReference type="Proteomes" id="UP000032668">
    <property type="component" value="Unassembled WGS sequence"/>
</dbReference>
<dbReference type="PANTHER" id="PTHR42788">
    <property type="entry name" value="TAURINE IMPORT ATP-BINDING PROTEIN-RELATED"/>
    <property type="match status" value="1"/>
</dbReference>
<proteinExistence type="inferred from homology"/>
<dbReference type="PROSITE" id="PS50893">
    <property type="entry name" value="ABC_TRANSPORTER_2"/>
    <property type="match status" value="1"/>
</dbReference>
<evidence type="ECO:0000259" key="5">
    <source>
        <dbReference type="PROSITE" id="PS50893"/>
    </source>
</evidence>
<keyword evidence="2" id="KW-0813">Transport</keyword>
<reference evidence="6 7" key="1">
    <citation type="submission" date="2012-11" db="EMBL/GenBank/DDBJ databases">
        <title>Whole genome sequence of Acidocella aminolytica 101 = DSM 11237.</title>
        <authorList>
            <person name="Azuma Y."/>
            <person name="Higashiura N."/>
            <person name="Hirakawa H."/>
            <person name="Matsushita K."/>
        </authorList>
    </citation>
    <scope>NUCLEOTIDE SEQUENCE [LARGE SCALE GENOMIC DNA]</scope>
    <source>
        <strain evidence="7">101 / DSM 11237</strain>
    </source>
</reference>
<accession>A0A0D6PG46</accession>
<keyword evidence="7" id="KW-1185">Reference proteome</keyword>
<dbReference type="InterPro" id="IPR050166">
    <property type="entry name" value="ABC_transporter_ATP-bind"/>
</dbReference>
<evidence type="ECO:0000256" key="3">
    <source>
        <dbReference type="ARBA" id="ARBA00022741"/>
    </source>
</evidence>
<evidence type="ECO:0000256" key="1">
    <source>
        <dbReference type="ARBA" id="ARBA00005417"/>
    </source>
</evidence>
<evidence type="ECO:0000313" key="6">
    <source>
        <dbReference type="EMBL" id="GAN80178.1"/>
    </source>
</evidence>
<dbReference type="Gene3D" id="3.40.50.300">
    <property type="entry name" value="P-loop containing nucleotide triphosphate hydrolases"/>
    <property type="match status" value="1"/>
</dbReference>
<dbReference type="EMBL" id="BANC01000040">
    <property type="protein sequence ID" value="GAN80178.1"/>
    <property type="molecule type" value="Genomic_DNA"/>
</dbReference>
<gene>
    <name evidence="6" type="ORF">Aam_040_006</name>
</gene>
<name>A0A0D6PG46_9PROT</name>
<evidence type="ECO:0000313" key="7">
    <source>
        <dbReference type="Proteomes" id="UP000032668"/>
    </source>
</evidence>
<dbReference type="AlphaFoldDB" id="A0A0D6PG46"/>
<evidence type="ECO:0000256" key="4">
    <source>
        <dbReference type="ARBA" id="ARBA00022840"/>
    </source>
</evidence>
<evidence type="ECO:0000256" key="2">
    <source>
        <dbReference type="ARBA" id="ARBA00022448"/>
    </source>
</evidence>
<dbReference type="GO" id="GO:0016887">
    <property type="term" value="F:ATP hydrolysis activity"/>
    <property type="evidence" value="ECO:0007669"/>
    <property type="project" value="InterPro"/>
</dbReference>
<organism evidence="6 7">
    <name type="scientific">Acidocella aminolytica 101 = DSM 11237</name>
    <dbReference type="NCBI Taxonomy" id="1120923"/>
    <lineage>
        <taxon>Bacteria</taxon>
        <taxon>Pseudomonadati</taxon>
        <taxon>Pseudomonadota</taxon>
        <taxon>Alphaproteobacteria</taxon>
        <taxon>Acetobacterales</taxon>
        <taxon>Acidocellaceae</taxon>
        <taxon>Acidocella</taxon>
    </lineage>
</organism>
<dbReference type="STRING" id="1120923.SAMN02746095_02725"/>
<dbReference type="InterPro" id="IPR017871">
    <property type="entry name" value="ABC_transporter-like_CS"/>
</dbReference>
<dbReference type="PROSITE" id="PS00211">
    <property type="entry name" value="ABC_TRANSPORTER_1"/>
    <property type="match status" value="1"/>
</dbReference>
<dbReference type="SUPFAM" id="SSF52540">
    <property type="entry name" value="P-loop containing nucleoside triphosphate hydrolases"/>
    <property type="match status" value="1"/>
</dbReference>
<dbReference type="InterPro" id="IPR003593">
    <property type="entry name" value="AAA+_ATPase"/>
</dbReference>
<dbReference type="InterPro" id="IPR027417">
    <property type="entry name" value="P-loop_NTPase"/>
</dbReference>
<dbReference type="PANTHER" id="PTHR42788:SF19">
    <property type="entry name" value="ALIPHATIC SULFONATES IMPORT ATP-BINDING PROTEIN SSUB 2"/>
    <property type="match status" value="1"/>
</dbReference>
<comment type="caution">
    <text evidence="6">The sequence shown here is derived from an EMBL/GenBank/DDBJ whole genome shotgun (WGS) entry which is preliminary data.</text>
</comment>
<dbReference type="OrthoDB" id="7336028at2"/>
<sequence length="246" mass="26895">MFTLRHVAKHFGDGMKALEDITAEIPPGSFVALLGPSGCGKSTLLRLLSGLEMPSSGEISWGHTGKPAPGEIGYVFQDPTLLPWANAAENVYLPLRLRRESWSSAMPRVHTALAQVGLEGFEQSKPKGLSGGMRMRVSIARALVSEPALLLMDEPFAALDEFTRHKLQDDLLALWRRTGKTVVFVTHSIYEAAYLANRILIMTPRPGRIAATLTPNLPVGVERRNSPAYHALVSEITASFQRIMPA</sequence>
<protein>
    <submittedName>
        <fullName evidence="6">ABC transporter</fullName>
    </submittedName>
</protein>
<dbReference type="InterPro" id="IPR003439">
    <property type="entry name" value="ABC_transporter-like_ATP-bd"/>
</dbReference>
<keyword evidence="3" id="KW-0547">Nucleotide-binding</keyword>
<dbReference type="RefSeq" id="WP_048878605.1">
    <property type="nucleotide sequence ID" value="NZ_BANC01000040.1"/>
</dbReference>
<dbReference type="GO" id="GO:0005524">
    <property type="term" value="F:ATP binding"/>
    <property type="evidence" value="ECO:0007669"/>
    <property type="project" value="UniProtKB-KW"/>
</dbReference>
<dbReference type="SMART" id="SM00382">
    <property type="entry name" value="AAA"/>
    <property type="match status" value="1"/>
</dbReference>
<feature type="domain" description="ABC transporter" evidence="5">
    <location>
        <begin position="2"/>
        <end position="229"/>
    </location>
</feature>
<comment type="similarity">
    <text evidence="1">Belongs to the ABC transporter superfamily.</text>
</comment>